<dbReference type="Proteomes" id="UP000317593">
    <property type="component" value="Unassembled WGS sequence"/>
</dbReference>
<dbReference type="Gene3D" id="3.90.1150.200">
    <property type="match status" value="1"/>
</dbReference>
<dbReference type="OrthoDB" id="9800461at2"/>
<evidence type="ECO:0000259" key="1">
    <source>
        <dbReference type="Pfam" id="PF08818"/>
    </source>
</evidence>
<proteinExistence type="predicted"/>
<reference evidence="2 3" key="1">
    <citation type="submission" date="2017-05" db="EMBL/GenBank/DDBJ databases">
        <authorList>
            <person name="Varghese N."/>
            <person name="Submissions S."/>
        </authorList>
    </citation>
    <scope>NUCLEOTIDE SEQUENCE [LARGE SCALE GENOMIC DNA]</scope>
    <source>
        <strain evidence="2 3">DSM 21194</strain>
    </source>
</reference>
<evidence type="ECO:0000313" key="2">
    <source>
        <dbReference type="EMBL" id="SMO84650.1"/>
    </source>
</evidence>
<keyword evidence="3" id="KW-1185">Reference proteome</keyword>
<dbReference type="Pfam" id="PF13376">
    <property type="entry name" value="OmdA"/>
    <property type="match status" value="1"/>
</dbReference>
<dbReference type="InterPro" id="IPR014922">
    <property type="entry name" value="YdhG-like"/>
</dbReference>
<accession>A0A521ENE2</accession>
<evidence type="ECO:0000313" key="3">
    <source>
        <dbReference type="Proteomes" id="UP000317593"/>
    </source>
</evidence>
<feature type="domain" description="YdhG-like" evidence="1">
    <location>
        <begin position="15"/>
        <end position="112"/>
    </location>
</feature>
<sequence>MNPNVDKFLNRADRWSEEMKQLRLISLDCGLTESLKWGKPCYSFQESNILIIQPFKTSCALMFFKGVLLDDPHDVLEKPGEHSRVARRIPFTSRREIVEMEPILTSYIRQAVEVEKSGLEVDLEEREEPIPKEFQAKMDENPALKTAFEALTPGRQRGYLLYFSGAKQSKTRKRRVEKYMDNILNGKGLRE</sequence>
<gene>
    <name evidence="2" type="ORF">SAMN06265218_11727</name>
</gene>
<name>A0A521ENE2_9BACT</name>
<dbReference type="InterPro" id="IPR016786">
    <property type="entry name" value="YdeI_bac"/>
</dbReference>
<protein>
    <submittedName>
        <fullName evidence="2">Uncharacterized conserved protein YdeI, YjbR/CyaY-like superfamily, DUF1801 family</fullName>
    </submittedName>
</protein>
<dbReference type="SUPFAM" id="SSF159888">
    <property type="entry name" value="YdhG-like"/>
    <property type="match status" value="1"/>
</dbReference>
<dbReference type="RefSeq" id="WP_142715603.1">
    <property type="nucleotide sequence ID" value="NZ_FXTH01000017.1"/>
</dbReference>
<dbReference type="PIRSF" id="PIRSF021308">
    <property type="entry name" value="UCP021308"/>
    <property type="match status" value="1"/>
</dbReference>
<organism evidence="2 3">
    <name type="scientific">Fodinibius sediminis</name>
    <dbReference type="NCBI Taxonomy" id="1214077"/>
    <lineage>
        <taxon>Bacteria</taxon>
        <taxon>Pseudomonadati</taxon>
        <taxon>Balneolota</taxon>
        <taxon>Balneolia</taxon>
        <taxon>Balneolales</taxon>
        <taxon>Balneolaceae</taxon>
        <taxon>Fodinibius</taxon>
    </lineage>
</organism>
<dbReference type="Pfam" id="PF08818">
    <property type="entry name" value="DUF1801"/>
    <property type="match status" value="1"/>
</dbReference>
<dbReference type="EMBL" id="FXTH01000017">
    <property type="protein sequence ID" value="SMO84650.1"/>
    <property type="molecule type" value="Genomic_DNA"/>
</dbReference>
<dbReference type="AlphaFoldDB" id="A0A521ENE2"/>